<proteinExistence type="predicted"/>
<gene>
    <name evidence="1" type="ORF">SFC79_10950</name>
</gene>
<sequence length="157" mass="17597">MRDSSDHWVEFDAPLELMTWGRNVYVVLFLDARLDRAAAEERTRRVEGRVDGVEVNLGINKADVAHAPFLYVGTALRRRLGAQAGDVVGCRLRPADPDHVPVPDDVRTALETGDRQQAFDNLRPAERRRLLQPVDDAAQPATRQRRIAALVRSLPTP</sequence>
<dbReference type="Pfam" id="PF13376">
    <property type="entry name" value="OmdA"/>
    <property type="match status" value="1"/>
</dbReference>
<comment type="caution">
    <text evidence="1">The sequence shown here is derived from an EMBL/GenBank/DDBJ whole genome shotgun (WGS) entry which is preliminary data.</text>
</comment>
<dbReference type="Proteomes" id="UP001291999">
    <property type="component" value="Unassembled WGS sequence"/>
</dbReference>
<protein>
    <submittedName>
        <fullName evidence="1">YdeI/OmpD-associated family protein</fullName>
    </submittedName>
</protein>
<evidence type="ECO:0000313" key="2">
    <source>
        <dbReference type="Proteomes" id="UP001291999"/>
    </source>
</evidence>
<dbReference type="Gene3D" id="2.40.30.100">
    <property type="entry name" value="AF2212/PG0164-like"/>
    <property type="match status" value="1"/>
</dbReference>
<dbReference type="EMBL" id="JAXQPW010000003">
    <property type="protein sequence ID" value="MDZ5662284.1"/>
    <property type="molecule type" value="Genomic_DNA"/>
</dbReference>
<dbReference type="InterPro" id="IPR037079">
    <property type="entry name" value="AF2212/PG0164-like_sf"/>
</dbReference>
<organism evidence="1 2">
    <name type="scientific">Nocardioides renjunii</name>
    <dbReference type="NCBI Taxonomy" id="3095075"/>
    <lineage>
        <taxon>Bacteria</taxon>
        <taxon>Bacillati</taxon>
        <taxon>Actinomycetota</taxon>
        <taxon>Actinomycetes</taxon>
        <taxon>Propionibacteriales</taxon>
        <taxon>Nocardioidaceae</taxon>
        <taxon>Nocardioides</taxon>
    </lineage>
</organism>
<reference evidence="1 2" key="1">
    <citation type="submission" date="2023-11" db="EMBL/GenBank/DDBJ databases">
        <title>Novel species in genus Nocardioides.</title>
        <authorList>
            <person name="Zhou H."/>
        </authorList>
    </citation>
    <scope>NUCLEOTIDE SEQUENCE [LARGE SCALE GENOMIC DNA]</scope>
    <source>
        <strain evidence="1 2">S-58</strain>
    </source>
</reference>
<evidence type="ECO:0000313" key="1">
    <source>
        <dbReference type="EMBL" id="MDZ5662284.1"/>
    </source>
</evidence>
<name>A0ABU5KBQ2_9ACTN</name>
<dbReference type="RefSeq" id="WP_322424386.1">
    <property type="nucleotide sequence ID" value="NZ_JAXQPW010000003.1"/>
</dbReference>
<accession>A0ABU5KBQ2</accession>
<keyword evidence="2" id="KW-1185">Reference proteome</keyword>